<gene>
    <name evidence="7" type="ORF">MAR_013313</name>
</gene>
<dbReference type="InterPro" id="IPR001589">
    <property type="entry name" value="Actinin_actin-bd_CS"/>
</dbReference>
<feature type="domain" description="Calponin-homology (CH)" evidence="6">
    <location>
        <begin position="134"/>
        <end position="237"/>
    </location>
</feature>
<evidence type="ECO:0000313" key="8">
    <source>
        <dbReference type="Proteomes" id="UP001164746"/>
    </source>
</evidence>
<feature type="compositionally biased region" description="Low complexity" evidence="5">
    <location>
        <begin position="938"/>
        <end position="949"/>
    </location>
</feature>
<dbReference type="SMART" id="SM00033">
    <property type="entry name" value="CH"/>
    <property type="match status" value="3"/>
</dbReference>
<feature type="compositionally biased region" description="Basic and acidic residues" evidence="5">
    <location>
        <begin position="924"/>
        <end position="934"/>
    </location>
</feature>
<feature type="repeat" description="Filamin" evidence="4">
    <location>
        <begin position="562"/>
        <end position="644"/>
    </location>
</feature>
<comment type="similarity">
    <text evidence="1">Belongs to the filamin family.</text>
</comment>
<dbReference type="PROSITE" id="PS50194">
    <property type="entry name" value="FILAMIN_REPEAT"/>
    <property type="match status" value="6"/>
</dbReference>
<dbReference type="Pfam" id="PF00630">
    <property type="entry name" value="Filamin"/>
    <property type="match status" value="5"/>
</dbReference>
<dbReference type="PANTHER" id="PTHR38537:SF13">
    <property type="entry name" value="JITTERBUG, ISOFORM N"/>
    <property type="match status" value="1"/>
</dbReference>
<reference evidence="7" key="1">
    <citation type="submission" date="2022-11" db="EMBL/GenBank/DDBJ databases">
        <title>Centuries of genome instability and evolution in soft-shell clam transmissible cancer (bioRxiv).</title>
        <authorList>
            <person name="Hart S.F.M."/>
            <person name="Yonemitsu M.A."/>
            <person name="Giersch R.M."/>
            <person name="Beal B.F."/>
            <person name="Arriagada G."/>
            <person name="Davis B.W."/>
            <person name="Ostrander E.A."/>
            <person name="Goff S.P."/>
            <person name="Metzger M.J."/>
        </authorList>
    </citation>
    <scope>NUCLEOTIDE SEQUENCE</scope>
    <source>
        <strain evidence="7">MELC-2E11</strain>
        <tissue evidence="7">Siphon/mantle</tissue>
    </source>
</reference>
<evidence type="ECO:0000256" key="5">
    <source>
        <dbReference type="SAM" id="MobiDB-lite"/>
    </source>
</evidence>
<proteinExistence type="inferred from homology"/>
<keyword evidence="3" id="KW-0009">Actin-binding</keyword>
<evidence type="ECO:0000313" key="7">
    <source>
        <dbReference type="EMBL" id="WAR27609.1"/>
    </source>
</evidence>
<evidence type="ECO:0000256" key="1">
    <source>
        <dbReference type="ARBA" id="ARBA00009238"/>
    </source>
</evidence>
<dbReference type="SUPFAM" id="SSF47576">
    <property type="entry name" value="Calponin-homology domain, CH-domain"/>
    <property type="match status" value="2"/>
</dbReference>
<feature type="repeat" description="Filamin" evidence="4">
    <location>
        <begin position="642"/>
        <end position="734"/>
    </location>
</feature>
<evidence type="ECO:0000259" key="6">
    <source>
        <dbReference type="PROSITE" id="PS50021"/>
    </source>
</evidence>
<evidence type="ECO:0000256" key="2">
    <source>
        <dbReference type="ARBA" id="ARBA00022737"/>
    </source>
</evidence>
<dbReference type="Proteomes" id="UP001164746">
    <property type="component" value="Chromosome 15"/>
</dbReference>
<dbReference type="InterPro" id="IPR036872">
    <property type="entry name" value="CH_dom_sf"/>
</dbReference>
<dbReference type="Gene3D" id="2.60.40.10">
    <property type="entry name" value="Immunoglobulins"/>
    <property type="match status" value="6"/>
</dbReference>
<feature type="compositionally biased region" description="Basic and acidic residues" evidence="5">
    <location>
        <begin position="892"/>
        <end position="909"/>
    </location>
</feature>
<keyword evidence="8" id="KW-1185">Reference proteome</keyword>
<dbReference type="CDD" id="cd21227">
    <property type="entry name" value="CH_jitterbug-like_rpt1"/>
    <property type="match status" value="1"/>
</dbReference>
<dbReference type="PROSITE" id="PS00019">
    <property type="entry name" value="ACTININ_1"/>
    <property type="match status" value="1"/>
</dbReference>
<feature type="region of interest" description="Disordered" evidence="5">
    <location>
        <begin position="861"/>
        <end position="957"/>
    </location>
</feature>
<dbReference type="InterPro" id="IPR001298">
    <property type="entry name" value="Filamin/ABP280_rpt"/>
</dbReference>
<dbReference type="Pfam" id="PF00307">
    <property type="entry name" value="CH"/>
    <property type="match status" value="3"/>
</dbReference>
<dbReference type="InterPro" id="IPR044801">
    <property type="entry name" value="Filamin"/>
</dbReference>
<dbReference type="InterPro" id="IPR001715">
    <property type="entry name" value="CH_dom"/>
</dbReference>
<feature type="repeat" description="Filamin" evidence="4">
    <location>
        <begin position="732"/>
        <end position="833"/>
    </location>
</feature>
<evidence type="ECO:0000256" key="4">
    <source>
        <dbReference type="PROSITE-ProRule" id="PRU00087"/>
    </source>
</evidence>
<name>A0ABY7G2I7_MYAAR</name>
<organism evidence="7 8">
    <name type="scientific">Mya arenaria</name>
    <name type="common">Soft-shell clam</name>
    <dbReference type="NCBI Taxonomy" id="6604"/>
    <lineage>
        <taxon>Eukaryota</taxon>
        <taxon>Metazoa</taxon>
        <taxon>Spiralia</taxon>
        <taxon>Lophotrochozoa</taxon>
        <taxon>Mollusca</taxon>
        <taxon>Bivalvia</taxon>
        <taxon>Autobranchia</taxon>
        <taxon>Heteroconchia</taxon>
        <taxon>Euheterodonta</taxon>
        <taxon>Imparidentia</taxon>
        <taxon>Neoheterodontei</taxon>
        <taxon>Myida</taxon>
        <taxon>Myoidea</taxon>
        <taxon>Myidae</taxon>
        <taxon>Mya</taxon>
    </lineage>
</organism>
<evidence type="ECO:0000256" key="3">
    <source>
        <dbReference type="ARBA" id="ARBA00023203"/>
    </source>
</evidence>
<dbReference type="Gene3D" id="1.10.418.10">
    <property type="entry name" value="Calponin-like domain"/>
    <property type="match status" value="3"/>
</dbReference>
<feature type="repeat" description="Filamin" evidence="4">
    <location>
        <begin position="1087"/>
        <end position="1183"/>
    </location>
</feature>
<dbReference type="InterPro" id="IPR013783">
    <property type="entry name" value="Ig-like_fold"/>
</dbReference>
<dbReference type="EMBL" id="CP111026">
    <property type="protein sequence ID" value="WAR27609.1"/>
    <property type="molecule type" value="Genomic_DNA"/>
</dbReference>
<dbReference type="InterPro" id="IPR014756">
    <property type="entry name" value="Ig_E-set"/>
</dbReference>
<feature type="domain" description="Calponin-homology (CH)" evidence="6">
    <location>
        <begin position="23"/>
        <end position="128"/>
    </location>
</feature>
<keyword evidence="2" id="KW-0677">Repeat</keyword>
<dbReference type="InterPro" id="IPR017868">
    <property type="entry name" value="Filamin/ABP280_repeat-like"/>
</dbReference>
<sequence>MTAFLQNGGVPQLHVSSSSQWVEIQRNTFKNWVNEQLKGEGHSIFDIRTDFADGVILVALVETLQRRKLNGCVRQPVHNHEKLHNITIALEAIASDHVTLVSIDSSHITEGNTKLILALLWQLVLRYQIGLSSFQHRGWLLAWVQAVIPECHVTNLTSDWNSGIALHALLEFCKHGLGSNWKHLNPLDRVNNCREGMKLARQHFGIPLVLRPEDLANSNLDELSAITYLSYFTKVGAPGYNATLQRIQPLIRNYPVFNFTTDWKDGRVLCELVHVFGGDVPTWPELHGTNTQRLRQGMEGAVGIGVEPLLTVEELASEGPEHLGVMAYAARFLSLTPGVISETNHQLEYTLVRTPSLRRKQRKTVKASEGPKKDTYSDGVIIYATSHTTVTPDDIKLVAESPMGRLIKMNGDGMYHAQFSEDEIGEWTVTLSVNGQIVDSCKVNVCDPSQVKVTGLKAGMTATPHRFNIDTRGAGRGKLEAEVQTGNRNIPCHIREVDDQRYQASFTPNVAGHYTIAVLYNKAEIRGIIEFSDIPGDWQVDYMTGGPIDLYIGDTADVRVYSMQDGTVCSVPHFIADVTNAPPGGDLEAEVQFGAHRFPADVSEDPDRPGLYKVVFKPRGPGTYRLFIIYNKRLVKGSPFLQEIAELTSPSVEGPGLTKGVVAEPAEFNIDARGFPGQIAIDIQGPHYPINGNVTRHPDGTHTVTYVPEEVGIHRIHVKLDGKDVQSSPYHPKIIDPLKVRVSGGWGPLMDGHERIPLTVNKEKHIPFDASGAGPGELTGNVHGPSDKVPVTIDARGDGKHTLIFTPKEEGKHYIDVFWSGYALPRSPYHGYATYGREEPDYPTVMVSAVNYPPTRIRVQRHGSDISHTNKPRHYLQPKRTGSVYSASTHSAKSEPHYRNRNNNRKEPDVVITRLPRSSPTYLHVDDPSPRELHVYTSSPQGSSPSLSPTYIYSQPQKSPASVASSKAYLLDIKWNGKPLKCCPFKIDVKKPVYPEKVGVTPLTGDLKAGVIGREIDLKIDPREAGHGELTIDCKDPEGHDVPVHLTDNYDGTYRLRVRPQKLGKHILNIRLNKQHVFGSPYAIEIKGKVMTGNVKVWGPGLENGVFPDYQGHFYADATGAGGGELHVSVMGLKGAFHVEMKRASQKDKLFHCLYHPLEPGVYTINVQWSGKHVSGSPYRVVVAASEMDLLEYENKVDSDRIDKPSFPTNIKCNIVFKKRKSLHFRNIDQKTKTIFT</sequence>
<feature type="repeat" description="Filamin" evidence="4">
    <location>
        <begin position="435"/>
        <end position="527"/>
    </location>
</feature>
<protein>
    <submittedName>
        <fullName evidence="7">FLuncharacterized</fullName>
    </submittedName>
</protein>
<dbReference type="SMART" id="SM00557">
    <property type="entry name" value="IG_FLMN"/>
    <property type="match status" value="6"/>
</dbReference>
<dbReference type="SUPFAM" id="SSF81296">
    <property type="entry name" value="E set domains"/>
    <property type="match status" value="6"/>
</dbReference>
<accession>A0ABY7G2I7</accession>
<feature type="repeat" description="Filamin" evidence="4">
    <location>
        <begin position="1007"/>
        <end position="1086"/>
    </location>
</feature>
<dbReference type="PANTHER" id="PTHR38537">
    <property type="entry name" value="JITTERBUG, ISOFORM N"/>
    <property type="match status" value="1"/>
</dbReference>
<dbReference type="PROSITE" id="PS50021">
    <property type="entry name" value="CH"/>
    <property type="match status" value="2"/>
</dbReference>